<proteinExistence type="predicted"/>
<dbReference type="EMBL" id="FLUN01000001">
    <property type="protein sequence ID" value="SBV90980.1"/>
    <property type="molecule type" value="Genomic_DNA"/>
</dbReference>
<evidence type="ECO:0000313" key="1">
    <source>
        <dbReference type="EMBL" id="SBV90980.1"/>
    </source>
</evidence>
<organism evidence="1">
    <name type="scientific">uncultured Eubacteriales bacterium</name>
    <dbReference type="NCBI Taxonomy" id="172733"/>
    <lineage>
        <taxon>Bacteria</taxon>
        <taxon>Bacillati</taxon>
        <taxon>Bacillota</taxon>
        <taxon>Clostridia</taxon>
        <taxon>Eubacteriales</taxon>
        <taxon>environmental samples</taxon>
    </lineage>
</organism>
<dbReference type="AlphaFoldDB" id="A0A212IUV6"/>
<name>A0A212IUV6_9FIRM</name>
<gene>
    <name evidence="1" type="ORF">KL86CLO1_10058</name>
</gene>
<accession>A0A212IUV6</accession>
<reference evidence="1" key="1">
    <citation type="submission" date="2016-04" db="EMBL/GenBank/DDBJ databases">
        <authorList>
            <person name="Evans L.H."/>
            <person name="Alamgir A."/>
            <person name="Owens N."/>
            <person name="Weber N.D."/>
            <person name="Virtaneva K."/>
            <person name="Barbian K."/>
            <person name="Babar A."/>
            <person name="Rosenke K."/>
        </authorList>
    </citation>
    <scope>NUCLEOTIDE SEQUENCE</scope>
    <source>
        <strain evidence="1">86</strain>
    </source>
</reference>
<protein>
    <submittedName>
        <fullName evidence="1">Uncharacterized protein</fullName>
    </submittedName>
</protein>
<sequence>MTSMPNNLYLDTMCCKNLYIRIR</sequence>